<keyword evidence="3" id="KW-1185">Reference proteome</keyword>
<feature type="chain" id="PRO_5040731041" evidence="1">
    <location>
        <begin position="29"/>
        <end position="82"/>
    </location>
</feature>
<proteinExistence type="predicted"/>
<sequence>MLFKAGAEMNTIVKLLIMVALFANTAHSGPLAYAICVGGCTGAFIACVAAAGGVAAVASIATTVAYETCMAACVSAGLLPTP</sequence>
<protein>
    <submittedName>
        <fullName evidence="2">Uncharacterized protein</fullName>
    </submittedName>
</protein>
<reference evidence="2" key="1">
    <citation type="submission" date="2023-01" db="EMBL/GenBank/DDBJ databases">
        <title>Genome assembly of the deep-sea coral Lophelia pertusa.</title>
        <authorList>
            <person name="Herrera S."/>
            <person name="Cordes E."/>
        </authorList>
    </citation>
    <scope>NUCLEOTIDE SEQUENCE</scope>
    <source>
        <strain evidence="2">USNM1676648</strain>
        <tissue evidence="2">Polyp</tissue>
    </source>
</reference>
<feature type="signal peptide" evidence="1">
    <location>
        <begin position="1"/>
        <end position="28"/>
    </location>
</feature>
<gene>
    <name evidence="2" type="ORF">OS493_004348</name>
</gene>
<dbReference type="Proteomes" id="UP001163046">
    <property type="component" value="Unassembled WGS sequence"/>
</dbReference>
<accession>A0A9X0D4T7</accession>
<keyword evidence="1" id="KW-0732">Signal</keyword>
<comment type="caution">
    <text evidence="2">The sequence shown here is derived from an EMBL/GenBank/DDBJ whole genome shotgun (WGS) entry which is preliminary data.</text>
</comment>
<organism evidence="2 3">
    <name type="scientific">Desmophyllum pertusum</name>
    <dbReference type="NCBI Taxonomy" id="174260"/>
    <lineage>
        <taxon>Eukaryota</taxon>
        <taxon>Metazoa</taxon>
        <taxon>Cnidaria</taxon>
        <taxon>Anthozoa</taxon>
        <taxon>Hexacorallia</taxon>
        <taxon>Scleractinia</taxon>
        <taxon>Caryophylliina</taxon>
        <taxon>Caryophylliidae</taxon>
        <taxon>Desmophyllum</taxon>
    </lineage>
</organism>
<evidence type="ECO:0000313" key="2">
    <source>
        <dbReference type="EMBL" id="KAJ7387357.1"/>
    </source>
</evidence>
<dbReference type="EMBL" id="MU825874">
    <property type="protein sequence ID" value="KAJ7387357.1"/>
    <property type="molecule type" value="Genomic_DNA"/>
</dbReference>
<dbReference type="OrthoDB" id="6374006at2759"/>
<evidence type="ECO:0000313" key="3">
    <source>
        <dbReference type="Proteomes" id="UP001163046"/>
    </source>
</evidence>
<name>A0A9X0D4T7_9CNID</name>
<dbReference type="AlphaFoldDB" id="A0A9X0D4T7"/>
<evidence type="ECO:0000256" key="1">
    <source>
        <dbReference type="SAM" id="SignalP"/>
    </source>
</evidence>